<dbReference type="EMBL" id="CP078145">
    <property type="protein sequence ID" value="QXN90740.1"/>
    <property type="molecule type" value="Genomic_DNA"/>
</dbReference>
<dbReference type="Pfam" id="PF13499">
    <property type="entry name" value="EF-hand_7"/>
    <property type="match status" value="1"/>
</dbReference>
<reference evidence="2 3" key="1">
    <citation type="submission" date="2021-07" db="EMBL/GenBank/DDBJ databases">
        <title>Whole Genome Sequence of Nocardia Iowensis.</title>
        <authorList>
            <person name="Lamm A."/>
            <person name="Collins-Fairclough A.M."/>
            <person name="Bunk B."/>
            <person name="Sproer C."/>
        </authorList>
    </citation>
    <scope>NUCLEOTIDE SEQUENCE [LARGE SCALE GENOMIC DNA]</scope>
    <source>
        <strain evidence="2 3">NRRL 5646</strain>
    </source>
</reference>
<feature type="domain" description="EF-hand" evidence="1">
    <location>
        <begin position="8"/>
        <end position="43"/>
    </location>
</feature>
<evidence type="ECO:0000259" key="1">
    <source>
        <dbReference type="PROSITE" id="PS50222"/>
    </source>
</evidence>
<protein>
    <submittedName>
        <fullName evidence="2">EF-hand domain-containing protein</fullName>
    </submittedName>
</protein>
<dbReference type="SMART" id="SM00054">
    <property type="entry name" value="EFh"/>
    <property type="match status" value="3"/>
</dbReference>
<accession>A0ABX8RQZ6</accession>
<feature type="domain" description="EF-hand" evidence="1">
    <location>
        <begin position="99"/>
        <end position="134"/>
    </location>
</feature>
<feature type="domain" description="EF-hand" evidence="1">
    <location>
        <begin position="59"/>
        <end position="94"/>
    </location>
</feature>
<dbReference type="CDD" id="cd00051">
    <property type="entry name" value="EFh"/>
    <property type="match status" value="1"/>
</dbReference>
<keyword evidence="3" id="KW-1185">Reference proteome</keyword>
<gene>
    <name evidence="2" type="ORF">KV110_36030</name>
</gene>
<dbReference type="InterPro" id="IPR002048">
    <property type="entry name" value="EF_hand_dom"/>
</dbReference>
<dbReference type="InterPro" id="IPR018247">
    <property type="entry name" value="EF_Hand_1_Ca_BS"/>
</dbReference>
<evidence type="ECO:0000313" key="2">
    <source>
        <dbReference type="EMBL" id="QXN90740.1"/>
    </source>
</evidence>
<proteinExistence type="predicted"/>
<evidence type="ECO:0000313" key="3">
    <source>
        <dbReference type="Proteomes" id="UP000694257"/>
    </source>
</evidence>
<dbReference type="PROSITE" id="PS50222">
    <property type="entry name" value="EF_HAND_2"/>
    <property type="match status" value="3"/>
</dbReference>
<sequence>MRASGLTYQQRKAAAQFRALDLDGNGYLERDDYNAMVDRLLVAFRVAADSPTAMNLRHQYLRLFDKLVERMDTDGDGRVSEAEFLESVGRSVAKSRGKAMRAVAHAVFTTADTDHDDHLSATEFDDLLHVMGAPMDRDAVARAVDSDGRLDRESWARIIDDYYGSGDPQAPGSRLFGSIVA</sequence>
<dbReference type="PROSITE" id="PS00018">
    <property type="entry name" value="EF_HAND_1"/>
    <property type="match status" value="3"/>
</dbReference>
<organism evidence="2 3">
    <name type="scientific">Nocardia iowensis</name>
    <dbReference type="NCBI Taxonomy" id="204891"/>
    <lineage>
        <taxon>Bacteria</taxon>
        <taxon>Bacillati</taxon>
        <taxon>Actinomycetota</taxon>
        <taxon>Actinomycetes</taxon>
        <taxon>Mycobacteriales</taxon>
        <taxon>Nocardiaceae</taxon>
        <taxon>Nocardia</taxon>
    </lineage>
</organism>
<dbReference type="Proteomes" id="UP000694257">
    <property type="component" value="Chromosome"/>
</dbReference>
<dbReference type="RefSeq" id="WP_218471607.1">
    <property type="nucleotide sequence ID" value="NZ_BAABJN010000006.1"/>
</dbReference>
<name>A0ABX8RQZ6_NOCIO</name>